<evidence type="ECO:0000256" key="3">
    <source>
        <dbReference type="ARBA" id="ARBA00022448"/>
    </source>
</evidence>
<protein>
    <recommendedName>
        <fullName evidence="7">Thioredoxin</fullName>
    </recommendedName>
</protein>
<comment type="function">
    <text evidence="1">Participates in various redox reactions through the reversible oxidation of its active center dithiol to a disulfide and catalyzes dithiol-disulfide exchange reactions.</text>
</comment>
<dbReference type="Pfam" id="PF00085">
    <property type="entry name" value="Thioredoxin"/>
    <property type="match status" value="1"/>
</dbReference>
<reference evidence="10" key="1">
    <citation type="journal article" date="2019" name="Int. J. Syst. Evol. Microbiol.">
        <title>The Global Catalogue of Microorganisms (GCM) 10K type strain sequencing project: providing services to taxonomists for standard genome sequencing and annotation.</title>
        <authorList>
            <consortium name="The Broad Institute Genomics Platform"/>
            <consortium name="The Broad Institute Genome Sequencing Center for Infectious Disease"/>
            <person name="Wu L."/>
            <person name="Ma J."/>
        </authorList>
    </citation>
    <scope>NUCLEOTIDE SEQUENCE [LARGE SCALE GENOMIC DNA]</scope>
    <source>
        <strain evidence="10">DT72</strain>
    </source>
</reference>
<dbReference type="PANTHER" id="PTHR45663">
    <property type="entry name" value="GEO12009P1"/>
    <property type="match status" value="1"/>
</dbReference>
<evidence type="ECO:0000313" key="10">
    <source>
        <dbReference type="Proteomes" id="UP001597286"/>
    </source>
</evidence>
<keyword evidence="6" id="KW-0676">Redox-active center</keyword>
<dbReference type="InterPro" id="IPR036249">
    <property type="entry name" value="Thioredoxin-like_sf"/>
</dbReference>
<name>A0ABW4P909_9NOCA</name>
<keyword evidence="10" id="KW-1185">Reference proteome</keyword>
<dbReference type="PIRSF" id="PIRSF000077">
    <property type="entry name" value="Thioredoxin"/>
    <property type="match status" value="1"/>
</dbReference>
<keyword evidence="3" id="KW-0813">Transport</keyword>
<dbReference type="InterPro" id="IPR013766">
    <property type="entry name" value="Thioredoxin_domain"/>
</dbReference>
<feature type="domain" description="Thioredoxin" evidence="8">
    <location>
        <begin position="1"/>
        <end position="119"/>
    </location>
</feature>
<dbReference type="Gene3D" id="3.40.30.10">
    <property type="entry name" value="Glutaredoxin"/>
    <property type="match status" value="1"/>
</dbReference>
<comment type="similarity">
    <text evidence="2 7">Belongs to the thioredoxin family.</text>
</comment>
<proteinExistence type="inferred from homology"/>
<evidence type="ECO:0000313" key="9">
    <source>
        <dbReference type="EMBL" id="MFD1815017.1"/>
    </source>
</evidence>
<keyword evidence="5" id="KW-1015">Disulfide bond</keyword>
<evidence type="ECO:0000256" key="1">
    <source>
        <dbReference type="ARBA" id="ARBA00003318"/>
    </source>
</evidence>
<evidence type="ECO:0000256" key="6">
    <source>
        <dbReference type="ARBA" id="ARBA00023284"/>
    </source>
</evidence>
<dbReference type="Proteomes" id="UP001597286">
    <property type="component" value="Unassembled WGS sequence"/>
</dbReference>
<dbReference type="CDD" id="cd02947">
    <property type="entry name" value="TRX_family"/>
    <property type="match status" value="1"/>
</dbReference>
<sequence>MSTSPDSKKELHMTLEVTSDAGFAADVLGSDLPVLVDFTAERCGPCRMVAPVLDQIAAEHRGRLRVVELDVAANPGTTGEYQVMGTPTLALFVGGDLVARMAGAKAKAAILREIEPHLPVG</sequence>
<dbReference type="InterPro" id="IPR005746">
    <property type="entry name" value="Thioredoxin"/>
</dbReference>
<gene>
    <name evidence="9" type="ORF">ACFSJG_22595</name>
</gene>
<evidence type="ECO:0000256" key="4">
    <source>
        <dbReference type="ARBA" id="ARBA00022982"/>
    </source>
</evidence>
<dbReference type="RefSeq" id="WP_378487468.1">
    <property type="nucleotide sequence ID" value="NZ_JBHUFB010000020.1"/>
</dbReference>
<dbReference type="PROSITE" id="PS51352">
    <property type="entry name" value="THIOREDOXIN_2"/>
    <property type="match status" value="1"/>
</dbReference>
<keyword evidence="4" id="KW-0249">Electron transport</keyword>
<evidence type="ECO:0000256" key="5">
    <source>
        <dbReference type="ARBA" id="ARBA00023157"/>
    </source>
</evidence>
<accession>A0ABW4P909</accession>
<evidence type="ECO:0000256" key="2">
    <source>
        <dbReference type="ARBA" id="ARBA00008987"/>
    </source>
</evidence>
<organism evidence="9 10">
    <name type="scientific">Rhodococcus gannanensis</name>
    <dbReference type="NCBI Taxonomy" id="1960308"/>
    <lineage>
        <taxon>Bacteria</taxon>
        <taxon>Bacillati</taxon>
        <taxon>Actinomycetota</taxon>
        <taxon>Actinomycetes</taxon>
        <taxon>Mycobacteriales</taxon>
        <taxon>Nocardiaceae</taxon>
        <taxon>Rhodococcus</taxon>
    </lineage>
</organism>
<evidence type="ECO:0000259" key="8">
    <source>
        <dbReference type="PROSITE" id="PS51352"/>
    </source>
</evidence>
<dbReference type="EMBL" id="JBHUFB010000020">
    <property type="protein sequence ID" value="MFD1815017.1"/>
    <property type="molecule type" value="Genomic_DNA"/>
</dbReference>
<dbReference type="PANTHER" id="PTHR45663:SF11">
    <property type="entry name" value="GEO12009P1"/>
    <property type="match status" value="1"/>
</dbReference>
<dbReference type="SUPFAM" id="SSF52833">
    <property type="entry name" value="Thioredoxin-like"/>
    <property type="match status" value="1"/>
</dbReference>
<comment type="caution">
    <text evidence="9">The sequence shown here is derived from an EMBL/GenBank/DDBJ whole genome shotgun (WGS) entry which is preliminary data.</text>
</comment>
<evidence type="ECO:0000256" key="7">
    <source>
        <dbReference type="PIRNR" id="PIRNR000077"/>
    </source>
</evidence>